<dbReference type="InterPro" id="IPR047057">
    <property type="entry name" value="MerR_fam"/>
</dbReference>
<dbReference type="KEGG" id="bvr:BVIR_3056"/>
<dbReference type="STRING" id="1079.BVIR_3056"/>
<dbReference type="PATRIC" id="fig|1079.6.peg.3210"/>
<dbReference type="PROSITE" id="PS50937">
    <property type="entry name" value="HTH_MERR_2"/>
    <property type="match status" value="1"/>
</dbReference>
<evidence type="ECO:0000256" key="2">
    <source>
        <dbReference type="SAM" id="Coils"/>
    </source>
</evidence>
<dbReference type="CDD" id="cd04776">
    <property type="entry name" value="HTH_GnyR"/>
    <property type="match status" value="1"/>
</dbReference>
<accession>A0A0H5BDQ5</accession>
<dbReference type="Proteomes" id="UP000065734">
    <property type="component" value="Chromosome I"/>
</dbReference>
<feature type="coiled-coil region" evidence="2">
    <location>
        <begin position="117"/>
        <end position="144"/>
    </location>
</feature>
<organism evidence="5 6">
    <name type="scientific">Blastochloris viridis</name>
    <name type="common">Rhodopseudomonas viridis</name>
    <dbReference type="NCBI Taxonomy" id="1079"/>
    <lineage>
        <taxon>Bacteria</taxon>
        <taxon>Pseudomonadati</taxon>
        <taxon>Pseudomonadota</taxon>
        <taxon>Alphaproteobacteria</taxon>
        <taxon>Hyphomicrobiales</taxon>
        <taxon>Blastochloridaceae</taxon>
        <taxon>Blastochloris</taxon>
    </lineage>
</organism>
<protein>
    <submittedName>
        <fullName evidence="5">Copper export regulator</fullName>
    </submittedName>
    <submittedName>
        <fullName evidence="4">Predicted transcriptional regulator LiuR of leucine degradation pathway</fullName>
    </submittedName>
</protein>
<reference evidence="4" key="1">
    <citation type="journal article" date="2015" name="Genome Announc.">
        <title>Complete Genome Sequence of the Bacteriochlorophyll b-Producing Photosynthetic Bacterium Blastochloris viridis.</title>
        <authorList>
            <person name="Tsukatani Y."/>
            <person name="Hirose Y."/>
            <person name="Harada J."/>
            <person name="Misawa N."/>
            <person name="Mori K."/>
            <person name="Inoue K."/>
            <person name="Tamiaki H."/>
        </authorList>
    </citation>
    <scope>NUCLEOTIDE SEQUENCE [LARGE SCALE GENOMIC DNA]</scope>
    <source>
        <strain evidence="4">DSM 133</strain>
    </source>
</reference>
<keyword evidence="2" id="KW-0175">Coiled coil</keyword>
<evidence type="ECO:0000313" key="4">
    <source>
        <dbReference type="EMBL" id="BAR99214.1"/>
    </source>
</evidence>
<feature type="domain" description="HTH merR-type" evidence="3">
    <location>
        <begin position="29"/>
        <end position="96"/>
    </location>
</feature>
<evidence type="ECO:0000259" key="3">
    <source>
        <dbReference type="PROSITE" id="PS50937"/>
    </source>
</evidence>
<dbReference type="OrthoDB" id="9803659at2"/>
<keyword evidence="1" id="KW-0238">DNA-binding</keyword>
<dbReference type="Gene3D" id="1.10.1660.10">
    <property type="match status" value="1"/>
</dbReference>
<gene>
    <name evidence="5" type="primary">cueR</name>
    <name evidence="4" type="ORF">BV133_1621</name>
    <name evidence="5" type="ORF">BVIRIDIS_25000</name>
</gene>
<dbReference type="EMBL" id="AP014854">
    <property type="protein sequence ID" value="BAR99214.1"/>
    <property type="molecule type" value="Genomic_DNA"/>
</dbReference>
<evidence type="ECO:0000313" key="5">
    <source>
        <dbReference type="EMBL" id="CUU43478.1"/>
    </source>
</evidence>
<dbReference type="PANTHER" id="PTHR30204:SF58">
    <property type="entry name" value="HTH-TYPE TRANSCRIPTIONAL REGULATOR YFMP"/>
    <property type="match status" value="1"/>
</dbReference>
<dbReference type="InterPro" id="IPR009061">
    <property type="entry name" value="DNA-bd_dom_put_sf"/>
</dbReference>
<dbReference type="SUPFAM" id="SSF46955">
    <property type="entry name" value="Putative DNA-binding domain"/>
    <property type="match status" value="1"/>
</dbReference>
<dbReference type="InterPro" id="IPR000551">
    <property type="entry name" value="MerR-type_HTH_dom"/>
</dbReference>
<evidence type="ECO:0000256" key="1">
    <source>
        <dbReference type="ARBA" id="ARBA00023125"/>
    </source>
</evidence>
<reference evidence="6" key="3">
    <citation type="journal article" date="2016" name="Genome Announc.">
        <title>Revised genome sequence of the purple photosynthetic bacterium Blastochloris viridis.</title>
        <authorList>
            <person name="Liu L.N."/>
            <person name="Faulkner M."/>
            <person name="Liu X."/>
            <person name="Huang F."/>
            <person name="Darby A.C."/>
            <person name="Hall N."/>
        </authorList>
    </citation>
    <scope>NUCLEOTIDE SEQUENCE [LARGE SCALE GENOMIC DNA]</scope>
    <source>
        <strain evidence="6">ATCC 19567 / DSM 133 / F</strain>
    </source>
</reference>
<reference evidence="5" key="2">
    <citation type="submission" date="2015-11" db="EMBL/GenBank/DDBJ databases">
        <authorList>
            <person name="Zhang Y."/>
            <person name="Guo Z."/>
        </authorList>
    </citation>
    <scope>NUCLEOTIDE SEQUENCE</scope>
    <source>
        <strain evidence="5">1</strain>
    </source>
</reference>
<sequence>MMKESGIAMIDTAVRAIGSDPANSNRSEYFTIGDLSREFGVTLRALRFYEDKGLLSPKREGLTRLYSRTDRNRLVLILKGKRFGFTLTEIKAMVAAHEGRDEGENLALSQDKVLQQIAVLEKQRQEIDDAIAELRSNLQLHANRSTLAD</sequence>
<evidence type="ECO:0000313" key="6">
    <source>
        <dbReference type="Proteomes" id="UP000065734"/>
    </source>
</evidence>
<dbReference type="Pfam" id="PF13411">
    <property type="entry name" value="MerR_1"/>
    <property type="match status" value="1"/>
</dbReference>
<dbReference type="SMART" id="SM00422">
    <property type="entry name" value="HTH_MERR"/>
    <property type="match status" value="1"/>
</dbReference>
<dbReference type="GO" id="GO:0003677">
    <property type="term" value="F:DNA binding"/>
    <property type="evidence" value="ECO:0007669"/>
    <property type="project" value="UniProtKB-KW"/>
</dbReference>
<name>A0A0H5BDQ5_BLAVI</name>
<keyword evidence="6" id="KW-1185">Reference proteome</keyword>
<proteinExistence type="predicted"/>
<dbReference type="PANTHER" id="PTHR30204">
    <property type="entry name" value="REDOX-CYCLING DRUG-SENSING TRANSCRIPTIONAL ACTIVATOR SOXR"/>
    <property type="match status" value="1"/>
</dbReference>
<dbReference type="GO" id="GO:0003700">
    <property type="term" value="F:DNA-binding transcription factor activity"/>
    <property type="evidence" value="ECO:0007669"/>
    <property type="project" value="InterPro"/>
</dbReference>
<dbReference type="EMBL" id="LN907867">
    <property type="protein sequence ID" value="CUU43478.1"/>
    <property type="molecule type" value="Genomic_DNA"/>
</dbReference>
<dbReference type="AlphaFoldDB" id="A0A0H5BDQ5"/>